<dbReference type="AlphaFoldDB" id="A0A9W7H509"/>
<evidence type="ECO:0000256" key="5">
    <source>
        <dbReference type="ARBA" id="ARBA00022692"/>
    </source>
</evidence>
<organism evidence="10 11">
    <name type="scientific">Hibiscus trionum</name>
    <name type="common">Flower of an hour</name>
    <dbReference type="NCBI Taxonomy" id="183268"/>
    <lineage>
        <taxon>Eukaryota</taxon>
        <taxon>Viridiplantae</taxon>
        <taxon>Streptophyta</taxon>
        <taxon>Embryophyta</taxon>
        <taxon>Tracheophyta</taxon>
        <taxon>Spermatophyta</taxon>
        <taxon>Magnoliopsida</taxon>
        <taxon>eudicotyledons</taxon>
        <taxon>Gunneridae</taxon>
        <taxon>Pentapetalae</taxon>
        <taxon>rosids</taxon>
        <taxon>malvids</taxon>
        <taxon>Malvales</taxon>
        <taxon>Malvaceae</taxon>
        <taxon>Malvoideae</taxon>
        <taxon>Hibiscus</taxon>
    </lineage>
</organism>
<evidence type="ECO:0000313" key="10">
    <source>
        <dbReference type="EMBL" id="GMI70767.1"/>
    </source>
</evidence>
<name>A0A9W7H509_HIBTR</name>
<comment type="similarity">
    <text evidence="2 8">Belongs to the Casparian strip membrane proteins (CASP) family.</text>
</comment>
<keyword evidence="5 8" id="KW-0812">Transmembrane</keyword>
<evidence type="ECO:0000259" key="9">
    <source>
        <dbReference type="Pfam" id="PF04535"/>
    </source>
</evidence>
<dbReference type="NCBIfam" id="TIGR01569">
    <property type="entry name" value="A_tha_TIGR01569"/>
    <property type="match status" value="1"/>
</dbReference>
<dbReference type="InterPro" id="IPR006702">
    <property type="entry name" value="CASP_dom"/>
</dbReference>
<comment type="subcellular location">
    <subcellularLocation>
        <location evidence="1 8">Cell membrane</location>
        <topology evidence="1 8">Multi-pass membrane protein</topology>
    </subcellularLocation>
</comment>
<gene>
    <name evidence="10" type="ORF">HRI_000746000</name>
</gene>
<dbReference type="PANTHER" id="PTHR33573:SF47">
    <property type="entry name" value="CASP-LIKE PROTEIN 1U1"/>
    <property type="match status" value="1"/>
</dbReference>
<keyword evidence="7 8" id="KW-0472">Membrane</keyword>
<dbReference type="InterPro" id="IPR006459">
    <property type="entry name" value="CASP/CASPL"/>
</dbReference>
<comment type="subunit">
    <text evidence="3 8">Homodimer and heterodimers.</text>
</comment>
<evidence type="ECO:0000256" key="6">
    <source>
        <dbReference type="ARBA" id="ARBA00022989"/>
    </source>
</evidence>
<keyword evidence="11" id="KW-1185">Reference proteome</keyword>
<feature type="transmembrane region" description="Helical" evidence="8">
    <location>
        <begin position="76"/>
        <end position="98"/>
    </location>
</feature>
<feature type="transmembrane region" description="Helical" evidence="8">
    <location>
        <begin position="110"/>
        <end position="137"/>
    </location>
</feature>
<dbReference type="EMBL" id="BSYR01000009">
    <property type="protein sequence ID" value="GMI70767.1"/>
    <property type="molecule type" value="Genomic_DNA"/>
</dbReference>
<proteinExistence type="inferred from homology"/>
<evidence type="ECO:0000313" key="11">
    <source>
        <dbReference type="Proteomes" id="UP001165190"/>
    </source>
</evidence>
<comment type="caution">
    <text evidence="8">Lacks conserved residue(s) required for the propagation of feature annotation.</text>
</comment>
<reference evidence="10" key="1">
    <citation type="submission" date="2023-05" db="EMBL/GenBank/DDBJ databases">
        <title>Genome and transcriptome analyses reveal genes involved in the formation of fine ridges on petal epidermal cells in Hibiscus trionum.</title>
        <authorList>
            <person name="Koshimizu S."/>
            <person name="Masuda S."/>
            <person name="Ishii T."/>
            <person name="Shirasu K."/>
            <person name="Hoshino A."/>
            <person name="Arita M."/>
        </authorList>
    </citation>
    <scope>NUCLEOTIDE SEQUENCE</scope>
    <source>
        <strain evidence="10">Hamamatsu line</strain>
    </source>
</reference>
<protein>
    <recommendedName>
        <fullName evidence="8">CASP-like protein</fullName>
    </recommendedName>
</protein>
<dbReference type="Proteomes" id="UP001165190">
    <property type="component" value="Unassembled WGS sequence"/>
</dbReference>
<evidence type="ECO:0000256" key="2">
    <source>
        <dbReference type="ARBA" id="ARBA00007651"/>
    </source>
</evidence>
<sequence>MAPGEKASSMVQAKSLGVAVSNTTKRGFFMAQSLIRFFATVFTLAAICVMATSSQTIVLFGFTIKAHYSNSSSMRFLFVSDAIVSASSLLSLIFVYHLRRSGSGSSTKNFFFLFLHDMVIMVLAISGCAAATAVGYIDFFWNKINFVHYIIRTTLV</sequence>
<keyword evidence="4 8" id="KW-1003">Cell membrane</keyword>
<dbReference type="OrthoDB" id="992805at2759"/>
<accession>A0A9W7H509</accession>
<evidence type="ECO:0000256" key="1">
    <source>
        <dbReference type="ARBA" id="ARBA00004651"/>
    </source>
</evidence>
<feature type="domain" description="Casparian strip membrane protein" evidence="9">
    <location>
        <begin position="27"/>
        <end position="137"/>
    </location>
</feature>
<dbReference type="Pfam" id="PF04535">
    <property type="entry name" value="CASP_dom"/>
    <property type="match status" value="1"/>
</dbReference>
<feature type="transmembrane region" description="Helical" evidence="8">
    <location>
        <begin position="34"/>
        <end position="64"/>
    </location>
</feature>
<evidence type="ECO:0000256" key="8">
    <source>
        <dbReference type="RuleBase" id="RU361233"/>
    </source>
</evidence>
<evidence type="ECO:0000256" key="4">
    <source>
        <dbReference type="ARBA" id="ARBA00022475"/>
    </source>
</evidence>
<dbReference type="PANTHER" id="PTHR33573">
    <property type="entry name" value="CASP-LIKE PROTEIN 4A4"/>
    <property type="match status" value="1"/>
</dbReference>
<keyword evidence="6 8" id="KW-1133">Transmembrane helix</keyword>
<evidence type="ECO:0000256" key="7">
    <source>
        <dbReference type="ARBA" id="ARBA00023136"/>
    </source>
</evidence>
<dbReference type="GO" id="GO:0005886">
    <property type="term" value="C:plasma membrane"/>
    <property type="evidence" value="ECO:0007669"/>
    <property type="project" value="UniProtKB-SubCell"/>
</dbReference>
<evidence type="ECO:0000256" key="3">
    <source>
        <dbReference type="ARBA" id="ARBA00011489"/>
    </source>
</evidence>
<comment type="caution">
    <text evidence="10">The sequence shown here is derived from an EMBL/GenBank/DDBJ whole genome shotgun (WGS) entry which is preliminary data.</text>
</comment>